<dbReference type="AlphaFoldDB" id="A0AAX4JES4"/>
<dbReference type="GeneID" id="90542311"/>
<accession>A0AAX4JES4</accession>
<evidence type="ECO:0000313" key="2">
    <source>
        <dbReference type="Proteomes" id="UP001334084"/>
    </source>
</evidence>
<organism evidence="1 2">
    <name type="scientific">Vairimorpha necatrix</name>
    <dbReference type="NCBI Taxonomy" id="6039"/>
    <lineage>
        <taxon>Eukaryota</taxon>
        <taxon>Fungi</taxon>
        <taxon>Fungi incertae sedis</taxon>
        <taxon>Microsporidia</taxon>
        <taxon>Nosematidae</taxon>
        <taxon>Vairimorpha</taxon>
    </lineage>
</organism>
<evidence type="ECO:0000313" key="1">
    <source>
        <dbReference type="EMBL" id="WUR04477.1"/>
    </source>
</evidence>
<dbReference type="Proteomes" id="UP001334084">
    <property type="component" value="Chromosome 9"/>
</dbReference>
<proteinExistence type="predicted"/>
<dbReference type="EMBL" id="CP142734">
    <property type="protein sequence ID" value="WUR04477.1"/>
    <property type="molecule type" value="Genomic_DNA"/>
</dbReference>
<sequence length="78" mass="9420">MKFFYYVCFCLTAQNIFRKLENYICTKENNDDDIFYYVRNTTPKNANNSEEHQINIVEIHVKIINHETAEYTSEKETK</sequence>
<gene>
    <name evidence="1" type="ORF">VNE69_09032</name>
</gene>
<dbReference type="RefSeq" id="XP_065330622.1">
    <property type="nucleotide sequence ID" value="XM_065474550.1"/>
</dbReference>
<protein>
    <submittedName>
        <fullName evidence="1">SP-containing protein</fullName>
    </submittedName>
</protein>
<reference evidence="1" key="1">
    <citation type="journal article" date="2024" name="BMC Genomics">
        <title>Functional annotation of a divergent genome using sequence and structure-based similarity.</title>
        <authorList>
            <person name="Svedberg D."/>
            <person name="Winiger R.R."/>
            <person name="Berg A."/>
            <person name="Sharma H."/>
            <person name="Tellgren-Roth C."/>
            <person name="Debrunner-Vossbrinck B.A."/>
            <person name="Vossbrinck C.R."/>
            <person name="Barandun J."/>
        </authorList>
    </citation>
    <scope>NUCLEOTIDE SEQUENCE</scope>
    <source>
        <strain evidence="1">Illinois isolate</strain>
    </source>
</reference>
<dbReference type="KEGG" id="vnx:VNE69_09032"/>
<name>A0AAX4JES4_9MICR</name>
<keyword evidence="2" id="KW-1185">Reference proteome</keyword>